<feature type="transmembrane region" description="Helical" evidence="2">
    <location>
        <begin position="510"/>
        <end position="532"/>
    </location>
</feature>
<feature type="non-terminal residue" evidence="3">
    <location>
        <position position="632"/>
    </location>
</feature>
<keyword evidence="2" id="KW-0812">Transmembrane</keyword>
<feature type="region of interest" description="Disordered" evidence="1">
    <location>
        <begin position="301"/>
        <end position="321"/>
    </location>
</feature>
<feature type="transmembrane region" description="Helical" evidence="2">
    <location>
        <begin position="436"/>
        <end position="456"/>
    </location>
</feature>
<reference evidence="3" key="1">
    <citation type="submission" date="2023-10" db="EMBL/GenBank/DDBJ databases">
        <authorList>
            <person name="Chen Y."/>
            <person name="Shah S."/>
            <person name="Dougan E. K."/>
            <person name="Thang M."/>
            <person name="Chan C."/>
        </authorList>
    </citation>
    <scope>NUCLEOTIDE SEQUENCE [LARGE SCALE GENOMIC DNA]</scope>
</reference>
<keyword evidence="2" id="KW-0472">Membrane</keyword>
<evidence type="ECO:0000256" key="1">
    <source>
        <dbReference type="SAM" id="MobiDB-lite"/>
    </source>
</evidence>
<sequence length="632" mass="67254">MSDPDGIHEHLTQCDKPTSLAQAEGTTQTGEDDPEYQAALNLSAEIGLKATTGAEGAGDEPSWQLLAGGGGRLSMAAAAERLLVELLDRFQLHLALENLTAGARMSLLLEEDKVLEMTRGQSWYDTKCIRGMADIDAAINSLLGYLNVPQMRPTVSRLVRSIAAGKVRDAANVQLQGLLANVIDSECSPKYGFQLMPLFYVLALAGGAAVLAAGACWRWARVVERPREGALLPRAKAEGLRQRAVVLLALASACLQQCGLLAMPLRRQRCASGAATRATTSSRTCSSPALRAGLAARQGRRLRARRRSGRRGRHRQGAMRRTGGLWRAEGVAVGVPPRGLRGLGLRPDRHPHLYPGCGLPHQHPELRGKLHGARGHARRLRLSLLGLYLCDAATMVVLGRCGADRPLAEDGTAAGQHLASEAVGALAVSTAPPRGAMAVGLAGLLAMALVVPWITLWSQEWGGVVGQVATYQSQDLQRDVSLDLPADVFANQGFLVNPGPLELGARVMQLFVLLHVLAAPAAHAALAVAAGVQLRGRGPLEDSAGETTRLPSKHLVRGLELARMWSAADVFAVAAAVSVTELGSELAMMRQQMCSTVELVLPPTVRCFELDGRVRPGLVLLLVWGLASRRPS</sequence>
<name>A0ABN9UGE3_9DINO</name>
<accession>A0ABN9UGE3</accession>
<evidence type="ECO:0000256" key="2">
    <source>
        <dbReference type="SAM" id="Phobius"/>
    </source>
</evidence>
<comment type="caution">
    <text evidence="3">The sequence shown here is derived from an EMBL/GenBank/DDBJ whole genome shotgun (WGS) entry which is preliminary data.</text>
</comment>
<organism evidence="3 4">
    <name type="scientific">Prorocentrum cordatum</name>
    <dbReference type="NCBI Taxonomy" id="2364126"/>
    <lineage>
        <taxon>Eukaryota</taxon>
        <taxon>Sar</taxon>
        <taxon>Alveolata</taxon>
        <taxon>Dinophyceae</taxon>
        <taxon>Prorocentrales</taxon>
        <taxon>Prorocentraceae</taxon>
        <taxon>Prorocentrum</taxon>
    </lineage>
</organism>
<feature type="transmembrane region" description="Helical" evidence="2">
    <location>
        <begin position="198"/>
        <end position="220"/>
    </location>
</feature>
<feature type="compositionally biased region" description="Polar residues" evidence="1">
    <location>
        <begin position="15"/>
        <end position="29"/>
    </location>
</feature>
<evidence type="ECO:0000313" key="3">
    <source>
        <dbReference type="EMBL" id="CAK0858166.1"/>
    </source>
</evidence>
<gene>
    <name evidence="3" type="ORF">PCOR1329_LOCUS48035</name>
</gene>
<keyword evidence="2" id="KW-1133">Transmembrane helix</keyword>
<keyword evidence="4" id="KW-1185">Reference proteome</keyword>
<dbReference type="Proteomes" id="UP001189429">
    <property type="component" value="Unassembled WGS sequence"/>
</dbReference>
<feature type="compositionally biased region" description="Basic residues" evidence="1">
    <location>
        <begin position="301"/>
        <end position="318"/>
    </location>
</feature>
<dbReference type="EMBL" id="CAUYUJ010015793">
    <property type="protein sequence ID" value="CAK0858166.1"/>
    <property type="molecule type" value="Genomic_DNA"/>
</dbReference>
<feature type="region of interest" description="Disordered" evidence="1">
    <location>
        <begin position="1"/>
        <end position="34"/>
    </location>
</feature>
<proteinExistence type="predicted"/>
<protein>
    <submittedName>
        <fullName evidence="3">Uncharacterized protein</fullName>
    </submittedName>
</protein>
<feature type="compositionally biased region" description="Basic and acidic residues" evidence="1">
    <location>
        <begin position="1"/>
        <end position="13"/>
    </location>
</feature>
<evidence type="ECO:0000313" key="4">
    <source>
        <dbReference type="Proteomes" id="UP001189429"/>
    </source>
</evidence>